<feature type="coiled-coil region" evidence="1">
    <location>
        <begin position="5"/>
        <end position="43"/>
    </location>
</feature>
<reference evidence="2 3" key="1">
    <citation type="submission" date="2020-07" db="EMBL/GenBank/DDBJ databases">
        <title>Spirosoma foliorum sp. nov., isolated from the leaves on the Nejang mountain Korea, Republic of.</title>
        <authorList>
            <person name="Ho H."/>
            <person name="Lee Y.-J."/>
            <person name="Nurcahyanto D.-A."/>
            <person name="Kim S.-G."/>
        </authorList>
    </citation>
    <scope>NUCLEOTIDE SEQUENCE [LARGE SCALE GENOMIC DNA]</scope>
    <source>
        <strain evidence="2 3">PL0136</strain>
    </source>
</reference>
<dbReference type="Proteomes" id="UP000515369">
    <property type="component" value="Chromosome"/>
</dbReference>
<keyword evidence="1" id="KW-0175">Coiled coil</keyword>
<sequence>MITAIEQERREHEEIQKRMIAVAKRMLASKRELQQEIREDMKKPEIREAIDELKKRNAERSK</sequence>
<name>A0A7G5GQK6_9BACT</name>
<proteinExistence type="predicted"/>
<dbReference type="AlphaFoldDB" id="A0A7G5GQK6"/>
<evidence type="ECO:0000313" key="2">
    <source>
        <dbReference type="EMBL" id="QMW01148.1"/>
    </source>
</evidence>
<evidence type="ECO:0000256" key="1">
    <source>
        <dbReference type="SAM" id="Coils"/>
    </source>
</evidence>
<evidence type="ECO:0000313" key="3">
    <source>
        <dbReference type="Proteomes" id="UP000515369"/>
    </source>
</evidence>
<organism evidence="2 3">
    <name type="scientific">Spirosoma foliorum</name>
    <dbReference type="NCBI Taxonomy" id="2710596"/>
    <lineage>
        <taxon>Bacteria</taxon>
        <taxon>Pseudomonadati</taxon>
        <taxon>Bacteroidota</taxon>
        <taxon>Cytophagia</taxon>
        <taxon>Cytophagales</taxon>
        <taxon>Cytophagaceae</taxon>
        <taxon>Spirosoma</taxon>
    </lineage>
</organism>
<accession>A0A7G5GQK6</accession>
<keyword evidence="3" id="KW-1185">Reference proteome</keyword>
<protein>
    <submittedName>
        <fullName evidence="2">Uncharacterized protein</fullName>
    </submittedName>
</protein>
<dbReference type="KEGG" id="sfol:H3H32_24685"/>
<dbReference type="EMBL" id="CP059732">
    <property type="protein sequence ID" value="QMW01148.1"/>
    <property type="molecule type" value="Genomic_DNA"/>
</dbReference>
<dbReference type="RefSeq" id="WP_182458347.1">
    <property type="nucleotide sequence ID" value="NZ_CP059732.1"/>
</dbReference>
<gene>
    <name evidence="2" type="ORF">H3H32_24685</name>
</gene>